<name>C8VWQ9_DESAS</name>
<dbReference type="HOGENOM" id="CLU_195873_0_0_9"/>
<proteinExistence type="predicted"/>
<keyword evidence="2" id="KW-1185">Reference proteome</keyword>
<evidence type="ECO:0000313" key="1">
    <source>
        <dbReference type="EMBL" id="ACV64423.1"/>
    </source>
</evidence>
<gene>
    <name evidence="1" type="ordered locus">Dtox_3715</name>
</gene>
<evidence type="ECO:0000313" key="2">
    <source>
        <dbReference type="Proteomes" id="UP000002217"/>
    </source>
</evidence>
<dbReference type="EMBL" id="CP001720">
    <property type="protein sequence ID" value="ACV64423.1"/>
    <property type="molecule type" value="Genomic_DNA"/>
</dbReference>
<organism evidence="1 2">
    <name type="scientific">Desulfofarcimen acetoxidans (strain ATCC 49208 / DSM 771 / KCTC 5769 / VKM B-1644 / 5575)</name>
    <name type="common">Desulfotomaculum acetoxidans</name>
    <dbReference type="NCBI Taxonomy" id="485916"/>
    <lineage>
        <taxon>Bacteria</taxon>
        <taxon>Bacillati</taxon>
        <taxon>Bacillota</taxon>
        <taxon>Clostridia</taxon>
        <taxon>Eubacteriales</taxon>
        <taxon>Peptococcaceae</taxon>
        <taxon>Desulfofarcimen</taxon>
    </lineage>
</organism>
<accession>C8VWQ9</accession>
<dbReference type="AlphaFoldDB" id="C8VWQ9"/>
<dbReference type="RefSeq" id="WP_015759108.1">
    <property type="nucleotide sequence ID" value="NC_013216.1"/>
</dbReference>
<dbReference type="Proteomes" id="UP000002217">
    <property type="component" value="Chromosome"/>
</dbReference>
<reference evidence="1 2" key="1">
    <citation type="journal article" date="2009" name="Stand. Genomic Sci.">
        <title>Complete genome sequence of Desulfotomaculum acetoxidans type strain (5575).</title>
        <authorList>
            <person name="Spring S."/>
            <person name="Lapidus A."/>
            <person name="Schroder M."/>
            <person name="Gleim D."/>
            <person name="Sims D."/>
            <person name="Meincke L."/>
            <person name="Glavina Del Rio T."/>
            <person name="Tice H."/>
            <person name="Copeland A."/>
            <person name="Cheng J.F."/>
            <person name="Lucas S."/>
            <person name="Chen F."/>
            <person name="Nolan M."/>
            <person name="Bruce D."/>
            <person name="Goodwin L."/>
            <person name="Pitluck S."/>
            <person name="Ivanova N."/>
            <person name="Mavromatis K."/>
            <person name="Mikhailova N."/>
            <person name="Pati A."/>
            <person name="Chen A."/>
            <person name="Palaniappan K."/>
            <person name="Land M."/>
            <person name="Hauser L."/>
            <person name="Chang Y.J."/>
            <person name="Jeffries C.D."/>
            <person name="Chain P."/>
            <person name="Saunders E."/>
            <person name="Brettin T."/>
            <person name="Detter J.C."/>
            <person name="Goker M."/>
            <person name="Bristow J."/>
            <person name="Eisen J.A."/>
            <person name="Markowitz V."/>
            <person name="Hugenholtz P."/>
            <person name="Kyrpides N.C."/>
            <person name="Klenk H.P."/>
            <person name="Han C."/>
        </authorList>
    </citation>
    <scope>NUCLEOTIDE SEQUENCE [LARGE SCALE GENOMIC DNA]</scope>
    <source>
        <strain evidence="2">ATCC 49208 / DSM 771 / VKM B-1644</strain>
    </source>
</reference>
<sequence>MMQATDWAKAKCNIEWYQGHALGAISAWFATVAYLDIENEAEIYQEYRAMIIPDYKRNKERA</sequence>
<protein>
    <submittedName>
        <fullName evidence="1">Uncharacterized protein</fullName>
    </submittedName>
</protein>
<dbReference type="KEGG" id="dae:Dtox_3715"/>
<dbReference type="STRING" id="485916.Dtox_3715"/>